<dbReference type="Proteomes" id="UP001611450">
    <property type="component" value="Unassembled WGS sequence"/>
</dbReference>
<evidence type="ECO:0000259" key="4">
    <source>
        <dbReference type="PROSITE" id="PS01124"/>
    </source>
</evidence>
<accession>A0ABW7WRZ7</accession>
<evidence type="ECO:0000256" key="3">
    <source>
        <dbReference type="ARBA" id="ARBA00023163"/>
    </source>
</evidence>
<name>A0ABW7WRZ7_9NOCA</name>
<dbReference type="SUPFAM" id="SSF51182">
    <property type="entry name" value="RmlC-like cupins"/>
    <property type="match status" value="1"/>
</dbReference>
<dbReference type="PROSITE" id="PS01124">
    <property type="entry name" value="HTH_ARAC_FAMILY_2"/>
    <property type="match status" value="1"/>
</dbReference>
<evidence type="ECO:0000256" key="2">
    <source>
        <dbReference type="ARBA" id="ARBA00023125"/>
    </source>
</evidence>
<proteinExistence type="predicted"/>
<dbReference type="InterPro" id="IPR014710">
    <property type="entry name" value="RmlC-like_jellyroll"/>
</dbReference>
<evidence type="ECO:0000313" key="5">
    <source>
        <dbReference type="EMBL" id="MFI2325407.1"/>
    </source>
</evidence>
<dbReference type="InterPro" id="IPR009057">
    <property type="entry name" value="Homeodomain-like_sf"/>
</dbReference>
<keyword evidence="1" id="KW-0805">Transcription regulation</keyword>
<keyword evidence="3" id="KW-0804">Transcription</keyword>
<sequence>MWQGTATLYPGRLLYSGRIGSAHRHHHAAAQLIFSTSGSVGLRDDTGGYSAGRAALIPPGIPHETSGTATGLLIFADAQSALGRALTACVQRTGSAVDSVAAWSQAALPLLDLDGGERDPEQLAHGALTALIGAAAPTGAARHPALRDALELLPDLLGGPLRLAQLAAAVGLSASRLGHLFRAELGLAFPPYLRWARLRQAMDHVRRGGTLTDAAHAAGFADSAHLTRVCREMFGLTPSELAGAVTLVRP</sequence>
<evidence type="ECO:0000313" key="6">
    <source>
        <dbReference type="Proteomes" id="UP001611450"/>
    </source>
</evidence>
<keyword evidence="2" id="KW-0238">DNA-binding</keyword>
<evidence type="ECO:0000256" key="1">
    <source>
        <dbReference type="ARBA" id="ARBA00023015"/>
    </source>
</evidence>
<protein>
    <submittedName>
        <fullName evidence="5">Helix-turn-helix transcriptional regulator</fullName>
    </submittedName>
</protein>
<dbReference type="Gene3D" id="1.10.10.60">
    <property type="entry name" value="Homeodomain-like"/>
    <property type="match status" value="1"/>
</dbReference>
<dbReference type="Pfam" id="PF12833">
    <property type="entry name" value="HTH_18"/>
    <property type="match status" value="1"/>
</dbReference>
<dbReference type="InterPro" id="IPR011051">
    <property type="entry name" value="RmlC_Cupin_sf"/>
</dbReference>
<feature type="domain" description="HTH araC/xylS-type" evidence="4">
    <location>
        <begin position="147"/>
        <end position="244"/>
    </location>
</feature>
<dbReference type="EMBL" id="JBIRXV010000012">
    <property type="protein sequence ID" value="MFI2325407.1"/>
    <property type="molecule type" value="Genomic_DNA"/>
</dbReference>
<dbReference type="InterPro" id="IPR050204">
    <property type="entry name" value="AraC_XylS_family_regulators"/>
</dbReference>
<dbReference type="Gene3D" id="2.60.120.10">
    <property type="entry name" value="Jelly Rolls"/>
    <property type="match status" value="1"/>
</dbReference>
<reference evidence="5 6" key="1">
    <citation type="submission" date="2024-10" db="EMBL/GenBank/DDBJ databases">
        <title>The Natural Products Discovery Center: Release of the First 8490 Sequenced Strains for Exploring Actinobacteria Biosynthetic Diversity.</title>
        <authorList>
            <person name="Kalkreuter E."/>
            <person name="Kautsar S.A."/>
            <person name="Yang D."/>
            <person name="Bader C.D."/>
            <person name="Teijaro C.N."/>
            <person name="Fluegel L."/>
            <person name="Davis C.M."/>
            <person name="Simpson J.R."/>
            <person name="Lauterbach L."/>
            <person name="Steele A.D."/>
            <person name="Gui C."/>
            <person name="Meng S."/>
            <person name="Li G."/>
            <person name="Viehrig K."/>
            <person name="Ye F."/>
            <person name="Su P."/>
            <person name="Kiefer A.F."/>
            <person name="Nichols A."/>
            <person name="Cepeda A.J."/>
            <person name="Yan W."/>
            <person name="Fan B."/>
            <person name="Jiang Y."/>
            <person name="Adhikari A."/>
            <person name="Zheng C.-J."/>
            <person name="Schuster L."/>
            <person name="Cowan T.M."/>
            <person name="Smanski M.J."/>
            <person name="Chevrette M.G."/>
            <person name="De Carvalho L.P.S."/>
            <person name="Shen B."/>
        </authorList>
    </citation>
    <scope>NUCLEOTIDE SEQUENCE [LARGE SCALE GENOMIC DNA]</scope>
    <source>
        <strain evidence="5 6">NPDC019626</strain>
    </source>
</reference>
<dbReference type="SMART" id="SM00342">
    <property type="entry name" value="HTH_ARAC"/>
    <property type="match status" value="1"/>
</dbReference>
<comment type="caution">
    <text evidence="5">The sequence shown here is derived from an EMBL/GenBank/DDBJ whole genome shotgun (WGS) entry which is preliminary data.</text>
</comment>
<dbReference type="SUPFAM" id="SSF46689">
    <property type="entry name" value="Homeodomain-like"/>
    <property type="match status" value="2"/>
</dbReference>
<organism evidence="5 6">
    <name type="scientific">Nocardia beijingensis</name>
    <dbReference type="NCBI Taxonomy" id="95162"/>
    <lineage>
        <taxon>Bacteria</taxon>
        <taxon>Bacillati</taxon>
        <taxon>Actinomycetota</taxon>
        <taxon>Actinomycetes</taxon>
        <taxon>Mycobacteriales</taxon>
        <taxon>Nocardiaceae</taxon>
        <taxon>Nocardia</taxon>
    </lineage>
</organism>
<keyword evidence="6" id="KW-1185">Reference proteome</keyword>
<dbReference type="PANTHER" id="PTHR46796">
    <property type="entry name" value="HTH-TYPE TRANSCRIPTIONAL ACTIVATOR RHAS-RELATED"/>
    <property type="match status" value="1"/>
</dbReference>
<dbReference type="RefSeq" id="WP_396949145.1">
    <property type="nucleotide sequence ID" value="NZ_JBIRXV010000012.1"/>
</dbReference>
<gene>
    <name evidence="5" type="ORF">ACH47G_33385</name>
</gene>
<dbReference type="InterPro" id="IPR018060">
    <property type="entry name" value="HTH_AraC"/>
</dbReference>